<dbReference type="AlphaFoldDB" id="A0A942WRA3"/>
<evidence type="ECO:0000313" key="2">
    <source>
        <dbReference type="EMBL" id="MBS4894013.1"/>
    </source>
</evidence>
<keyword evidence="1" id="KW-1133">Transmembrane helix</keyword>
<gene>
    <name evidence="2" type="ORF">KHZ90_09620</name>
</gene>
<feature type="transmembrane region" description="Helical" evidence="1">
    <location>
        <begin position="12"/>
        <end position="37"/>
    </location>
</feature>
<evidence type="ECO:0000313" key="3">
    <source>
        <dbReference type="Proteomes" id="UP000778864"/>
    </source>
</evidence>
<feature type="transmembrane region" description="Helical" evidence="1">
    <location>
        <begin position="43"/>
        <end position="60"/>
    </location>
</feature>
<reference evidence="2" key="1">
    <citation type="submission" date="2021-02" db="EMBL/GenBank/DDBJ databases">
        <title>Infant gut strain persistence is associated with maternal origin, phylogeny, and functional potential including surface adhesion and iron acquisition.</title>
        <authorList>
            <person name="Lou Y.C."/>
        </authorList>
    </citation>
    <scope>NUCLEOTIDE SEQUENCE</scope>
    <source>
        <strain evidence="2">L3_108_031G1_dasL3_108_031G1_concoct_20</strain>
    </source>
</reference>
<sequence length="63" mass="7235">MKKIKKILNINSWMDVVLKICGIITLINAVLFLLNIFTPSKEYIFVLMLCISLLGLFGVYDKK</sequence>
<organism evidence="2 3">
    <name type="scientific">Veillonella parvula</name>
    <name type="common">Staphylococcus parvulus</name>
    <dbReference type="NCBI Taxonomy" id="29466"/>
    <lineage>
        <taxon>Bacteria</taxon>
        <taxon>Bacillati</taxon>
        <taxon>Bacillota</taxon>
        <taxon>Negativicutes</taxon>
        <taxon>Veillonellales</taxon>
        <taxon>Veillonellaceae</taxon>
        <taxon>Veillonella</taxon>
    </lineage>
</organism>
<name>A0A942WRA3_VEIPA</name>
<evidence type="ECO:0000256" key="1">
    <source>
        <dbReference type="SAM" id="Phobius"/>
    </source>
</evidence>
<accession>A0A942WRA3</accession>
<dbReference type="Proteomes" id="UP000778864">
    <property type="component" value="Unassembled WGS sequence"/>
</dbReference>
<dbReference type="EMBL" id="JAGZMU010000008">
    <property type="protein sequence ID" value="MBS4894013.1"/>
    <property type="molecule type" value="Genomic_DNA"/>
</dbReference>
<comment type="caution">
    <text evidence="2">The sequence shown here is derived from an EMBL/GenBank/DDBJ whole genome shotgun (WGS) entry which is preliminary data.</text>
</comment>
<proteinExistence type="predicted"/>
<keyword evidence="1" id="KW-0812">Transmembrane</keyword>
<dbReference type="RefSeq" id="WP_278468443.1">
    <property type="nucleotide sequence ID" value="NZ_JAGZMU010000008.1"/>
</dbReference>
<keyword evidence="1" id="KW-0472">Membrane</keyword>
<protein>
    <submittedName>
        <fullName evidence="2">Uncharacterized protein</fullName>
    </submittedName>
</protein>